<dbReference type="CDD" id="cd00092">
    <property type="entry name" value="HTH_CRP"/>
    <property type="match status" value="1"/>
</dbReference>
<dbReference type="SMART" id="SM00100">
    <property type="entry name" value="cNMP"/>
    <property type="match status" value="1"/>
</dbReference>
<dbReference type="InterPro" id="IPR036390">
    <property type="entry name" value="WH_DNA-bd_sf"/>
</dbReference>
<dbReference type="InterPro" id="IPR014710">
    <property type="entry name" value="RmlC-like_jellyroll"/>
</dbReference>
<dbReference type="Pfam" id="PF00027">
    <property type="entry name" value="cNMP_binding"/>
    <property type="match status" value="1"/>
</dbReference>
<keyword evidence="3" id="KW-0804">Transcription</keyword>
<dbReference type="SUPFAM" id="SSF51206">
    <property type="entry name" value="cAMP-binding domain-like"/>
    <property type="match status" value="1"/>
</dbReference>
<dbReference type="InterPro" id="IPR036388">
    <property type="entry name" value="WH-like_DNA-bd_sf"/>
</dbReference>
<feature type="domain" description="Cyclic nucleotide-binding" evidence="4">
    <location>
        <begin position="32"/>
        <end position="78"/>
    </location>
</feature>
<protein>
    <submittedName>
        <fullName evidence="6">CRP-like cAMP-binding protein</fullName>
    </submittedName>
</protein>
<dbReference type="SMART" id="SM00419">
    <property type="entry name" value="HTH_CRP"/>
    <property type="match status" value="1"/>
</dbReference>
<dbReference type="GO" id="GO:0005829">
    <property type="term" value="C:cytosol"/>
    <property type="evidence" value="ECO:0007669"/>
    <property type="project" value="TreeGrafter"/>
</dbReference>
<organism evidence="6 7">
    <name type="scientific">Rivihabitans pingtungensis</name>
    <dbReference type="NCBI Taxonomy" id="1054498"/>
    <lineage>
        <taxon>Bacteria</taxon>
        <taxon>Pseudomonadati</taxon>
        <taxon>Pseudomonadota</taxon>
        <taxon>Betaproteobacteria</taxon>
        <taxon>Neisseriales</taxon>
        <taxon>Aquaspirillaceae</taxon>
        <taxon>Rivihabitans</taxon>
    </lineage>
</organism>
<dbReference type="InterPro" id="IPR012318">
    <property type="entry name" value="HTH_CRP"/>
</dbReference>
<dbReference type="GO" id="GO:0003677">
    <property type="term" value="F:DNA binding"/>
    <property type="evidence" value="ECO:0007669"/>
    <property type="project" value="UniProtKB-KW"/>
</dbReference>
<dbReference type="CDD" id="cd00038">
    <property type="entry name" value="CAP_ED"/>
    <property type="match status" value="1"/>
</dbReference>
<keyword evidence="1" id="KW-0805">Transcription regulation</keyword>
<evidence type="ECO:0000256" key="1">
    <source>
        <dbReference type="ARBA" id="ARBA00023015"/>
    </source>
</evidence>
<dbReference type="PANTHER" id="PTHR24567:SF74">
    <property type="entry name" value="HTH-TYPE TRANSCRIPTIONAL REGULATOR ARCR"/>
    <property type="match status" value="1"/>
</dbReference>
<keyword evidence="7" id="KW-1185">Reference proteome</keyword>
<feature type="domain" description="HTH crp-type" evidence="5">
    <location>
        <begin position="137"/>
        <end position="211"/>
    </location>
</feature>
<comment type="caution">
    <text evidence="6">The sequence shown here is derived from an EMBL/GenBank/DDBJ whole genome shotgun (WGS) entry which is preliminary data.</text>
</comment>
<dbReference type="Gene3D" id="2.60.120.10">
    <property type="entry name" value="Jelly Rolls"/>
    <property type="match status" value="1"/>
</dbReference>
<evidence type="ECO:0000259" key="4">
    <source>
        <dbReference type="PROSITE" id="PS50042"/>
    </source>
</evidence>
<accession>A0A318KBD7</accession>
<dbReference type="InterPro" id="IPR050397">
    <property type="entry name" value="Env_Response_Regulators"/>
</dbReference>
<gene>
    <name evidence="6" type="ORF">DFR34_1472</name>
</gene>
<dbReference type="EMBL" id="QJKI01000047">
    <property type="protein sequence ID" value="PXX73389.1"/>
    <property type="molecule type" value="Genomic_DNA"/>
</dbReference>
<dbReference type="Proteomes" id="UP000247555">
    <property type="component" value="Unassembled WGS sequence"/>
</dbReference>
<dbReference type="InterPro" id="IPR000595">
    <property type="entry name" value="cNMP-bd_dom"/>
</dbReference>
<dbReference type="Gene3D" id="1.10.10.10">
    <property type="entry name" value="Winged helix-like DNA-binding domain superfamily/Winged helix DNA-binding domain"/>
    <property type="match status" value="1"/>
</dbReference>
<evidence type="ECO:0000313" key="7">
    <source>
        <dbReference type="Proteomes" id="UP000247555"/>
    </source>
</evidence>
<evidence type="ECO:0000313" key="6">
    <source>
        <dbReference type="EMBL" id="PXX73389.1"/>
    </source>
</evidence>
<evidence type="ECO:0000256" key="2">
    <source>
        <dbReference type="ARBA" id="ARBA00023125"/>
    </source>
</evidence>
<dbReference type="SUPFAM" id="SSF46785">
    <property type="entry name" value="Winged helix' DNA-binding domain"/>
    <property type="match status" value="1"/>
</dbReference>
<dbReference type="InterPro" id="IPR018490">
    <property type="entry name" value="cNMP-bd_dom_sf"/>
</dbReference>
<dbReference type="GO" id="GO:0003700">
    <property type="term" value="F:DNA-binding transcription factor activity"/>
    <property type="evidence" value="ECO:0007669"/>
    <property type="project" value="TreeGrafter"/>
</dbReference>
<dbReference type="PROSITE" id="PS51063">
    <property type="entry name" value="HTH_CRP_2"/>
    <property type="match status" value="1"/>
</dbReference>
<proteinExistence type="predicted"/>
<sequence>MHPPSPHALDLATLAQAEQPSGWLAGFVARDYPKGYLLASPGDARDQVFVVKSGRLRVYLAGETRELSLSFLEPGDIYTTHTPTYVQTVSPCTLWCIHTADFARRLASDPTITPAMMRVLGRLLRNAVTLIDDLAFREVPARLARFLLGLVERRGQPQADGWLIPLELGTEDIASLLGSTRQTVSQLLNQWARDGILARPGRRQLLVRSRQALENLSAS</sequence>
<dbReference type="RefSeq" id="WP_110392268.1">
    <property type="nucleotide sequence ID" value="NZ_QJKI01000047.1"/>
</dbReference>
<dbReference type="PANTHER" id="PTHR24567">
    <property type="entry name" value="CRP FAMILY TRANSCRIPTIONAL REGULATORY PROTEIN"/>
    <property type="match status" value="1"/>
</dbReference>
<reference evidence="6 7" key="1">
    <citation type="submission" date="2018-05" db="EMBL/GenBank/DDBJ databases">
        <title>Genomic Encyclopedia of Type Strains, Phase IV (KMG-IV): sequencing the most valuable type-strain genomes for metagenomic binning, comparative biology and taxonomic classification.</title>
        <authorList>
            <person name="Goeker M."/>
        </authorList>
    </citation>
    <scope>NUCLEOTIDE SEQUENCE [LARGE SCALE GENOMIC DNA]</scope>
    <source>
        <strain evidence="6 7">DSM 29661</strain>
    </source>
</reference>
<dbReference type="Pfam" id="PF13545">
    <property type="entry name" value="HTH_Crp_2"/>
    <property type="match status" value="1"/>
</dbReference>
<evidence type="ECO:0000259" key="5">
    <source>
        <dbReference type="PROSITE" id="PS51063"/>
    </source>
</evidence>
<dbReference type="OrthoDB" id="7263823at2"/>
<dbReference type="AlphaFoldDB" id="A0A318KBD7"/>
<name>A0A318KBD7_9NEIS</name>
<evidence type="ECO:0000256" key="3">
    <source>
        <dbReference type="ARBA" id="ARBA00023163"/>
    </source>
</evidence>
<keyword evidence="2" id="KW-0238">DNA-binding</keyword>
<dbReference type="PROSITE" id="PS50042">
    <property type="entry name" value="CNMP_BINDING_3"/>
    <property type="match status" value="1"/>
</dbReference>